<reference evidence="4" key="1">
    <citation type="submission" date="2017-02" db="UniProtKB">
        <authorList>
            <consortium name="WormBaseParasite"/>
        </authorList>
    </citation>
    <scope>IDENTIFICATION</scope>
</reference>
<protein>
    <submittedName>
        <fullName evidence="4">ANK_REP_REGION domain-containing protein</fullName>
    </submittedName>
</protein>
<sequence length="599" mass="65578">MKKVIGLVMKLRLSLICFKIPASTLLCLVSCVKVLSETPFSVAYLAKILANEVKSNGPITRSVERLYCAAEVNDLDSVRDILTNTVDFSSRLLINEPNPLRFDVNVSDCYGITPLHVASANENVEVVEFLLSYGADPNAMTVNGMSAITICTLSHLEKRFAKHKEDWHLVELDVGQEPFGTWSRAELVWLLSCDANQSLAPHDNEDIHKICNLDGVQLTGPYCFGGRLRIAECLALTFYVGVADTIYTEVLCVNLRFPASLKTILLLLQHGANPNNVTQPLPPLTAAVRAGDVELSRLLLHFGADPNNHVLRQLVTTSKNTFIDSFGNIHEPSCGGLTALHFAVVFAGEIGVKLTQMLLQRGANPSLRALPDASFLVGIEGNKYSWPISKCDGGRTALHLACAKTYDKVHSLIIVQMLMDHGADPNLLCNGQCALSLALICGNDDVSKCLNILLLRLLDSLVAVFLIQHHRPTSLTLILSTMFGSRQDMGRMSVSSHIGKLMFLHSRQVASLLMTYPQTKVGMGLTHGLGSSLCVVLHPLFEHVRTFDDRLALLAKMIAHCPSGLLNHRVIMPCEAVEGTTAIRRCLNLYLRLPISTSS</sequence>
<dbReference type="InterPro" id="IPR053064">
    <property type="entry name" value="Ankyrin-MYND_domain-protein"/>
</dbReference>
<gene>
    <name evidence="2" type="ORF">TTAC_LOCUS8554</name>
</gene>
<dbReference type="PROSITE" id="PS50088">
    <property type="entry name" value="ANK_REPEAT"/>
    <property type="match status" value="4"/>
</dbReference>
<dbReference type="PANTHER" id="PTHR15897:SF2">
    <property type="entry name" value="ANKYRIN REPEAT AND MYND DOMAIN-CONTAINING PROTEIN 1"/>
    <property type="match status" value="1"/>
</dbReference>
<keyword evidence="3" id="KW-1185">Reference proteome</keyword>
<dbReference type="InterPro" id="IPR036770">
    <property type="entry name" value="Ankyrin_rpt-contain_sf"/>
</dbReference>
<feature type="repeat" description="ANK" evidence="1">
    <location>
        <begin position="335"/>
        <end position="370"/>
    </location>
</feature>
<dbReference type="PANTHER" id="PTHR15897">
    <property type="entry name" value="ANKYRIN REPEAT AND MYND DOMAIN PROTEIN 1"/>
    <property type="match status" value="1"/>
</dbReference>
<dbReference type="AlphaFoldDB" id="A0A0R3X545"/>
<dbReference type="EMBL" id="UYWX01020532">
    <property type="protein sequence ID" value="VDM33139.1"/>
    <property type="molecule type" value="Genomic_DNA"/>
</dbReference>
<dbReference type="STRING" id="6205.A0A0R3X545"/>
<feature type="repeat" description="ANK" evidence="1">
    <location>
        <begin position="110"/>
        <end position="142"/>
    </location>
</feature>
<dbReference type="SMART" id="SM00248">
    <property type="entry name" value="ANK"/>
    <property type="match status" value="6"/>
</dbReference>
<dbReference type="SUPFAM" id="SSF48403">
    <property type="entry name" value="Ankyrin repeat"/>
    <property type="match status" value="1"/>
</dbReference>
<feature type="repeat" description="ANK" evidence="1">
    <location>
        <begin position="393"/>
        <end position="430"/>
    </location>
</feature>
<evidence type="ECO:0000313" key="4">
    <source>
        <dbReference type="WBParaSite" id="TTAC_0000856901-mRNA-1"/>
    </source>
</evidence>
<dbReference type="PROSITE" id="PS50297">
    <property type="entry name" value="ANK_REP_REGION"/>
    <property type="match status" value="3"/>
</dbReference>
<organism evidence="4">
    <name type="scientific">Hydatigena taeniaeformis</name>
    <name type="common">Feline tapeworm</name>
    <name type="synonym">Taenia taeniaeformis</name>
    <dbReference type="NCBI Taxonomy" id="6205"/>
    <lineage>
        <taxon>Eukaryota</taxon>
        <taxon>Metazoa</taxon>
        <taxon>Spiralia</taxon>
        <taxon>Lophotrochozoa</taxon>
        <taxon>Platyhelminthes</taxon>
        <taxon>Cestoda</taxon>
        <taxon>Eucestoda</taxon>
        <taxon>Cyclophyllidea</taxon>
        <taxon>Taeniidae</taxon>
        <taxon>Hydatigera</taxon>
    </lineage>
</organism>
<accession>A0A0R3X545</accession>
<dbReference type="OrthoDB" id="48314at2759"/>
<dbReference type="InterPro" id="IPR002110">
    <property type="entry name" value="Ankyrin_rpt"/>
</dbReference>
<feature type="repeat" description="ANK" evidence="1">
    <location>
        <begin position="279"/>
        <end position="307"/>
    </location>
</feature>
<dbReference type="PRINTS" id="PR01415">
    <property type="entry name" value="ANKYRIN"/>
</dbReference>
<proteinExistence type="predicted"/>
<dbReference type="WBParaSite" id="TTAC_0000856901-mRNA-1">
    <property type="protein sequence ID" value="TTAC_0000856901-mRNA-1"/>
    <property type="gene ID" value="TTAC_0000856901"/>
</dbReference>
<dbReference type="Proteomes" id="UP000274429">
    <property type="component" value="Unassembled WGS sequence"/>
</dbReference>
<evidence type="ECO:0000313" key="2">
    <source>
        <dbReference type="EMBL" id="VDM33139.1"/>
    </source>
</evidence>
<evidence type="ECO:0000313" key="3">
    <source>
        <dbReference type="Proteomes" id="UP000274429"/>
    </source>
</evidence>
<reference evidence="2 3" key="2">
    <citation type="submission" date="2018-11" db="EMBL/GenBank/DDBJ databases">
        <authorList>
            <consortium name="Pathogen Informatics"/>
        </authorList>
    </citation>
    <scope>NUCLEOTIDE SEQUENCE [LARGE SCALE GENOMIC DNA]</scope>
</reference>
<dbReference type="Pfam" id="PF00023">
    <property type="entry name" value="Ank"/>
    <property type="match status" value="4"/>
</dbReference>
<name>A0A0R3X545_HYDTA</name>
<evidence type="ECO:0000256" key="1">
    <source>
        <dbReference type="PROSITE-ProRule" id="PRU00023"/>
    </source>
</evidence>
<dbReference type="Gene3D" id="1.25.40.20">
    <property type="entry name" value="Ankyrin repeat-containing domain"/>
    <property type="match status" value="2"/>
</dbReference>
<keyword evidence="1" id="KW-0040">ANK repeat</keyword>